<dbReference type="Pfam" id="PF02073">
    <property type="entry name" value="Peptidase_M29"/>
    <property type="match status" value="1"/>
</dbReference>
<dbReference type="GO" id="GO:0046872">
    <property type="term" value="F:metal ion binding"/>
    <property type="evidence" value="ECO:0007669"/>
    <property type="project" value="UniProtKB-KW"/>
</dbReference>
<evidence type="ECO:0000313" key="10">
    <source>
        <dbReference type="EMBL" id="EKE27624.1"/>
    </source>
</evidence>
<name>K2GBR8_9BACT</name>
<evidence type="ECO:0000256" key="6">
    <source>
        <dbReference type="ARBA" id="ARBA00022670"/>
    </source>
</evidence>
<dbReference type="GO" id="GO:0006508">
    <property type="term" value="P:proteolysis"/>
    <property type="evidence" value="ECO:0007669"/>
    <property type="project" value="UniProtKB-KW"/>
</dbReference>
<evidence type="ECO:0000256" key="2">
    <source>
        <dbReference type="ARBA" id="ARBA00001946"/>
    </source>
</evidence>
<keyword evidence="7" id="KW-0479">Metal-binding</keyword>
<comment type="cofactor">
    <cofactor evidence="1">
        <name>Co(2+)</name>
        <dbReference type="ChEBI" id="CHEBI:48828"/>
    </cofactor>
</comment>
<gene>
    <name evidence="10" type="ORF">ACD_3C00185G0004</name>
</gene>
<keyword evidence="8" id="KW-0378">Hydrolase</keyword>
<evidence type="ECO:0000256" key="9">
    <source>
        <dbReference type="ARBA" id="ARBA00023049"/>
    </source>
</evidence>
<comment type="cofactor">
    <cofactor evidence="3">
        <name>Zn(2+)</name>
        <dbReference type="ChEBI" id="CHEBI:29105"/>
    </cofactor>
</comment>
<dbReference type="PANTHER" id="PTHR34448:SF3">
    <property type="entry name" value="AMINOPEPTIDASE AMPS"/>
    <property type="match status" value="1"/>
</dbReference>
<evidence type="ECO:0000256" key="4">
    <source>
        <dbReference type="ARBA" id="ARBA00008236"/>
    </source>
</evidence>
<dbReference type="AlphaFoldDB" id="K2GBR8"/>
<keyword evidence="9 10" id="KW-0482">Metalloprotease</keyword>
<comment type="similarity">
    <text evidence="4">Belongs to the peptidase M29 family.</text>
</comment>
<dbReference type="PRINTS" id="PR00919">
    <property type="entry name" value="THERMOPTASE"/>
</dbReference>
<keyword evidence="5" id="KW-0031">Aminopeptidase</keyword>
<sequence>MYTPSQQVLKNYADILIKFALWSWEWMKPGEVIYLQVPESAKLLLIELQKSVLEAGGNYIINYIPEWSQRHLFEIWNDEQINFWPKDYCLEIVKTCDHFLRIESSWDKYELKWIDSKKIIWRQRAAWFYMDARRDKENAGKQTWVVWLFWTEAMAKAAWLTMEEYWNEIIKACFLDEADPIAKWREVFVWIQDIKSKLDDLKIEKVHILWEDADLHIKIGENRKWLGGSGRNIPSFEIFTSPDWRWTNGWIRFNQPLYRYGNRVDWIELKFKDWIITEATANNWEDLLKEMVAAENANKLGEFSLTDRRFSRITKFMWETLYDENVGWEFGNTHVAVWSSFYEAYVWDVANTPLEEFKNMWFNESSIHTDIMSTKNRKVT</sequence>
<evidence type="ECO:0000256" key="8">
    <source>
        <dbReference type="ARBA" id="ARBA00022801"/>
    </source>
</evidence>
<feature type="non-terminal residue" evidence="10">
    <location>
        <position position="380"/>
    </location>
</feature>
<keyword evidence="6 10" id="KW-0645">Protease</keyword>
<proteinExistence type="inferred from homology"/>
<dbReference type="GO" id="GO:0008237">
    <property type="term" value="F:metallopeptidase activity"/>
    <property type="evidence" value="ECO:0007669"/>
    <property type="project" value="UniProtKB-KW"/>
</dbReference>
<dbReference type="InterPro" id="IPR035097">
    <property type="entry name" value="M29_N-terminal"/>
</dbReference>
<comment type="caution">
    <text evidence="10">The sequence shown here is derived from an EMBL/GenBank/DDBJ whole genome shotgun (WGS) entry which is preliminary data.</text>
</comment>
<dbReference type="PANTHER" id="PTHR34448">
    <property type="entry name" value="AMINOPEPTIDASE"/>
    <property type="match status" value="1"/>
</dbReference>
<protein>
    <submittedName>
        <fullName evidence="10">Thermophilic metalloprotease (M29) superfamily</fullName>
    </submittedName>
</protein>
<evidence type="ECO:0000256" key="3">
    <source>
        <dbReference type="ARBA" id="ARBA00001947"/>
    </source>
</evidence>
<dbReference type="InterPro" id="IPR052170">
    <property type="entry name" value="M29_Exopeptidase"/>
</dbReference>
<evidence type="ECO:0000256" key="5">
    <source>
        <dbReference type="ARBA" id="ARBA00022438"/>
    </source>
</evidence>
<comment type="cofactor">
    <cofactor evidence="2">
        <name>Mg(2+)</name>
        <dbReference type="ChEBI" id="CHEBI:18420"/>
    </cofactor>
</comment>
<organism evidence="10">
    <name type="scientific">uncultured bacterium</name>
    <name type="common">gcode 4</name>
    <dbReference type="NCBI Taxonomy" id="1234023"/>
    <lineage>
        <taxon>Bacteria</taxon>
        <taxon>environmental samples</taxon>
    </lineage>
</organism>
<dbReference type="SUPFAM" id="SSF144052">
    <property type="entry name" value="Thermophilic metalloprotease-like"/>
    <property type="match status" value="1"/>
</dbReference>
<dbReference type="Gene3D" id="3.40.1830.10">
    <property type="entry name" value="Thermophilic metalloprotease (M29)"/>
    <property type="match status" value="1"/>
</dbReference>
<dbReference type="InterPro" id="IPR000787">
    <property type="entry name" value="Peptidase_M29"/>
</dbReference>
<reference evidence="10" key="1">
    <citation type="journal article" date="2012" name="Science">
        <title>Fermentation, hydrogen, and sulfur metabolism in multiple uncultivated bacterial phyla.</title>
        <authorList>
            <person name="Wrighton K.C."/>
            <person name="Thomas B.C."/>
            <person name="Sharon I."/>
            <person name="Miller C.S."/>
            <person name="Castelle C.J."/>
            <person name="VerBerkmoes N.C."/>
            <person name="Wilkins M.J."/>
            <person name="Hettich R.L."/>
            <person name="Lipton M.S."/>
            <person name="Williams K.H."/>
            <person name="Long P.E."/>
            <person name="Banfield J.F."/>
        </authorList>
    </citation>
    <scope>NUCLEOTIDE SEQUENCE [LARGE SCALE GENOMIC DNA]</scope>
</reference>
<dbReference type="EMBL" id="AMFJ01000459">
    <property type="protein sequence ID" value="EKE27624.1"/>
    <property type="molecule type" value="Genomic_DNA"/>
</dbReference>
<dbReference type="GO" id="GO:0004177">
    <property type="term" value="F:aminopeptidase activity"/>
    <property type="evidence" value="ECO:0007669"/>
    <property type="project" value="UniProtKB-KW"/>
</dbReference>
<evidence type="ECO:0000256" key="7">
    <source>
        <dbReference type="ARBA" id="ARBA00022723"/>
    </source>
</evidence>
<evidence type="ECO:0000256" key="1">
    <source>
        <dbReference type="ARBA" id="ARBA00001941"/>
    </source>
</evidence>
<accession>K2GBR8</accession>